<dbReference type="Gene3D" id="2.170.130.10">
    <property type="entry name" value="TonB-dependent receptor, plug domain"/>
    <property type="match status" value="1"/>
</dbReference>
<dbReference type="SUPFAM" id="SSF49464">
    <property type="entry name" value="Carboxypeptidase regulatory domain-like"/>
    <property type="match status" value="1"/>
</dbReference>
<comment type="subcellular location">
    <subcellularLocation>
        <location evidence="1 10">Cell outer membrane</location>
        <topology evidence="1 10">Multi-pass membrane protein</topology>
    </subcellularLocation>
</comment>
<dbReference type="AlphaFoldDB" id="A0A8J3D1P9"/>
<evidence type="ECO:0000256" key="9">
    <source>
        <dbReference type="ARBA" id="ARBA00023237"/>
    </source>
</evidence>
<dbReference type="Pfam" id="PF00593">
    <property type="entry name" value="TonB_dep_Rec_b-barrel"/>
    <property type="match status" value="1"/>
</dbReference>
<dbReference type="CDD" id="cd01347">
    <property type="entry name" value="ligand_gated_channel"/>
    <property type="match status" value="1"/>
</dbReference>
<dbReference type="InterPro" id="IPR000531">
    <property type="entry name" value="Beta-barrel_TonB"/>
</dbReference>
<comment type="similarity">
    <text evidence="10 11">Belongs to the TonB-dependent receptor family.</text>
</comment>
<keyword evidence="7 10" id="KW-0472">Membrane</keyword>
<evidence type="ECO:0000256" key="8">
    <source>
        <dbReference type="ARBA" id="ARBA00023170"/>
    </source>
</evidence>
<organism evidence="14 15">
    <name type="scientific">Persicitalea jodogahamensis</name>
    <dbReference type="NCBI Taxonomy" id="402147"/>
    <lineage>
        <taxon>Bacteria</taxon>
        <taxon>Pseudomonadati</taxon>
        <taxon>Bacteroidota</taxon>
        <taxon>Cytophagia</taxon>
        <taxon>Cytophagales</taxon>
        <taxon>Spirosomataceae</taxon>
        <taxon>Persicitalea</taxon>
    </lineage>
</organism>
<keyword evidence="6 11" id="KW-0798">TonB box</keyword>
<feature type="domain" description="TonB-dependent receptor plug" evidence="13">
    <location>
        <begin position="123"/>
        <end position="228"/>
    </location>
</feature>
<dbReference type="PANTHER" id="PTHR30069">
    <property type="entry name" value="TONB-DEPENDENT OUTER MEMBRANE RECEPTOR"/>
    <property type="match status" value="1"/>
</dbReference>
<feature type="domain" description="TonB-dependent receptor-like beta-barrel" evidence="12">
    <location>
        <begin position="274"/>
        <end position="725"/>
    </location>
</feature>
<dbReference type="PROSITE" id="PS52016">
    <property type="entry name" value="TONB_DEPENDENT_REC_3"/>
    <property type="match status" value="1"/>
</dbReference>
<dbReference type="GO" id="GO:0044718">
    <property type="term" value="P:siderophore transmembrane transport"/>
    <property type="evidence" value="ECO:0007669"/>
    <property type="project" value="TreeGrafter"/>
</dbReference>
<evidence type="ECO:0000313" key="15">
    <source>
        <dbReference type="Proteomes" id="UP000598271"/>
    </source>
</evidence>
<dbReference type="Pfam" id="PF13715">
    <property type="entry name" value="CarbopepD_reg_2"/>
    <property type="match status" value="1"/>
</dbReference>
<dbReference type="GO" id="GO:0015344">
    <property type="term" value="F:siderophore uptake transmembrane transporter activity"/>
    <property type="evidence" value="ECO:0007669"/>
    <property type="project" value="TreeGrafter"/>
</dbReference>
<evidence type="ECO:0000256" key="7">
    <source>
        <dbReference type="ARBA" id="ARBA00023136"/>
    </source>
</evidence>
<evidence type="ECO:0000313" key="14">
    <source>
        <dbReference type="EMBL" id="GHB64891.1"/>
    </source>
</evidence>
<keyword evidence="8" id="KW-0675">Receptor</keyword>
<keyword evidence="15" id="KW-1185">Reference proteome</keyword>
<accession>A0A8J3D1P9</accession>
<protein>
    <recommendedName>
        <fullName evidence="16">TonB-dependent receptor</fullName>
    </recommendedName>
</protein>
<keyword evidence="4 10" id="KW-0812">Transmembrane</keyword>
<dbReference type="InterPro" id="IPR012910">
    <property type="entry name" value="Plug_dom"/>
</dbReference>
<proteinExistence type="inferred from homology"/>
<evidence type="ECO:0000256" key="6">
    <source>
        <dbReference type="ARBA" id="ARBA00023077"/>
    </source>
</evidence>
<dbReference type="Proteomes" id="UP000598271">
    <property type="component" value="Unassembled WGS sequence"/>
</dbReference>
<dbReference type="InterPro" id="IPR036942">
    <property type="entry name" value="Beta-barrel_TonB_sf"/>
</dbReference>
<comment type="caution">
    <text evidence="14">The sequence shown here is derived from an EMBL/GenBank/DDBJ whole genome shotgun (WGS) entry which is preliminary data.</text>
</comment>
<keyword evidence="2 10" id="KW-0813">Transport</keyword>
<dbReference type="GO" id="GO:0009279">
    <property type="term" value="C:cell outer membrane"/>
    <property type="evidence" value="ECO:0007669"/>
    <property type="project" value="UniProtKB-SubCell"/>
</dbReference>
<dbReference type="Pfam" id="PF07715">
    <property type="entry name" value="Plug"/>
    <property type="match status" value="1"/>
</dbReference>
<dbReference type="RefSeq" id="WP_189564034.1">
    <property type="nucleotide sequence ID" value="NZ_BMXF01000001.1"/>
</dbReference>
<evidence type="ECO:0000259" key="13">
    <source>
        <dbReference type="Pfam" id="PF07715"/>
    </source>
</evidence>
<name>A0A8J3D1P9_9BACT</name>
<dbReference type="InterPro" id="IPR037066">
    <property type="entry name" value="Plug_dom_sf"/>
</dbReference>
<dbReference type="Gene3D" id="2.60.40.1120">
    <property type="entry name" value="Carboxypeptidase-like, regulatory domain"/>
    <property type="match status" value="1"/>
</dbReference>
<dbReference type="EMBL" id="BMXF01000001">
    <property type="protein sequence ID" value="GHB64891.1"/>
    <property type="molecule type" value="Genomic_DNA"/>
</dbReference>
<dbReference type="InterPro" id="IPR039426">
    <property type="entry name" value="TonB-dep_rcpt-like"/>
</dbReference>
<dbReference type="PANTHER" id="PTHR30069:SF29">
    <property type="entry name" value="HEMOGLOBIN AND HEMOGLOBIN-HAPTOGLOBIN-BINDING PROTEIN 1-RELATED"/>
    <property type="match status" value="1"/>
</dbReference>
<evidence type="ECO:0000256" key="2">
    <source>
        <dbReference type="ARBA" id="ARBA00022448"/>
    </source>
</evidence>
<evidence type="ECO:0000256" key="1">
    <source>
        <dbReference type="ARBA" id="ARBA00004571"/>
    </source>
</evidence>
<dbReference type="InterPro" id="IPR008969">
    <property type="entry name" value="CarboxyPept-like_regulatory"/>
</dbReference>
<sequence>MHRILPLFFVLLPLFGFGQKSDRTEVVSGRVLSLTEQKPIPGVTVQVLNSNLGTTTDENGVFRLSLATGTTHKILVSSIGFSSKTLIVDGPSADLAISLQPALIQLNDQVVVTAQRYETRAFDRPEAVTVVTRRDLAQNSLRSTPEALMGQSGVFLQKTNHGGGSPFVRGLTGQQTLLLVDGIRLNNATFRSGPNQYLNTIDPFLLDRVEIVRGGGAVQYGSDAMGGTINVLTASPQFSEGVQFHGTVLGKLTSGGMEQSGRVSLGVSGPKAAVQGGFSYRNFGDLVGGKGIGKQVPTGYDQYSFDLKSLFQLRPNLRLTVALQHLKQEDVPVFHKVQLENFVLNRFNPQTRSLVYARLEGSGNSPWLKSWQITPLVSRTEEGRQSRKRTAERTLLEKDEVQTYGLLASVISQPGKYWTIQTGAEWYFDHVNSQKQEVEPIWSSAGPQPVQRGLYPNNSTMSNLAFYTLHSLELKKLTATAGLRYNTFAITIPDENLGSTTLTPAAWVPNAGLSYALLPSLRLVGNVSRTFRAPNIDDLGTLGIVDFRYEIPNQSLRPERGFSKEVGIKLKTGVVAASLFAYHNQLTDLIDRTKTDEIRQGYPVYLKENISRAFIQGLEADAEWQAGRRWLMAGFVNYTYGQNQSKNEPYRRIPPLNGKLLLRYQPTPKSWARLEWYAAAKQDRLAGGDKDDNRIPAGGTPGWQVVNAAAGHRLGQLHLSTEFQNIFNEAYRMHGSGVSGVGRSVWLMARYAW</sequence>
<evidence type="ECO:0000256" key="3">
    <source>
        <dbReference type="ARBA" id="ARBA00022452"/>
    </source>
</evidence>
<evidence type="ECO:0000256" key="5">
    <source>
        <dbReference type="ARBA" id="ARBA00022729"/>
    </source>
</evidence>
<reference evidence="14 15" key="1">
    <citation type="journal article" date="2014" name="Int. J. Syst. Evol. Microbiol.">
        <title>Complete genome sequence of Corynebacterium casei LMG S-19264T (=DSM 44701T), isolated from a smear-ripened cheese.</title>
        <authorList>
            <consortium name="US DOE Joint Genome Institute (JGI-PGF)"/>
            <person name="Walter F."/>
            <person name="Albersmeier A."/>
            <person name="Kalinowski J."/>
            <person name="Ruckert C."/>
        </authorList>
    </citation>
    <scope>NUCLEOTIDE SEQUENCE [LARGE SCALE GENOMIC DNA]</scope>
    <source>
        <strain evidence="14 15">KCTC 12866</strain>
    </source>
</reference>
<evidence type="ECO:0000256" key="10">
    <source>
        <dbReference type="PROSITE-ProRule" id="PRU01360"/>
    </source>
</evidence>
<keyword evidence="5" id="KW-0732">Signal</keyword>
<dbReference type="Gene3D" id="2.40.170.20">
    <property type="entry name" value="TonB-dependent receptor, beta-barrel domain"/>
    <property type="match status" value="1"/>
</dbReference>
<evidence type="ECO:0000259" key="12">
    <source>
        <dbReference type="Pfam" id="PF00593"/>
    </source>
</evidence>
<evidence type="ECO:0000256" key="11">
    <source>
        <dbReference type="RuleBase" id="RU003357"/>
    </source>
</evidence>
<keyword evidence="9 10" id="KW-0998">Cell outer membrane</keyword>
<keyword evidence="3 10" id="KW-1134">Transmembrane beta strand</keyword>
<gene>
    <name evidence="14" type="ORF">GCM10007390_18690</name>
</gene>
<evidence type="ECO:0008006" key="16">
    <source>
        <dbReference type="Google" id="ProtNLM"/>
    </source>
</evidence>
<evidence type="ECO:0000256" key="4">
    <source>
        <dbReference type="ARBA" id="ARBA00022692"/>
    </source>
</evidence>
<dbReference type="SUPFAM" id="SSF56935">
    <property type="entry name" value="Porins"/>
    <property type="match status" value="1"/>
</dbReference>